<evidence type="ECO:0000256" key="1">
    <source>
        <dbReference type="SAM" id="MobiDB-lite"/>
    </source>
</evidence>
<proteinExistence type="predicted"/>
<name>A0ABQ9XSF4_9EUKA</name>
<feature type="compositionally biased region" description="Polar residues" evidence="1">
    <location>
        <begin position="193"/>
        <end position="216"/>
    </location>
</feature>
<accession>A0ABQ9XSF4</accession>
<keyword evidence="3" id="KW-1185">Reference proteome</keyword>
<evidence type="ECO:0000313" key="2">
    <source>
        <dbReference type="EMBL" id="KAK2953606.1"/>
    </source>
</evidence>
<comment type="caution">
    <text evidence="2">The sequence shown here is derived from an EMBL/GenBank/DDBJ whole genome shotgun (WGS) entry which is preliminary data.</text>
</comment>
<reference evidence="2 3" key="1">
    <citation type="journal article" date="2022" name="bioRxiv">
        <title>Genomics of Preaxostyla Flagellates Illuminates Evolutionary Transitions and the Path Towards Mitochondrial Loss.</title>
        <authorList>
            <person name="Novak L.V.F."/>
            <person name="Treitli S.C."/>
            <person name="Pyrih J."/>
            <person name="Halakuc P."/>
            <person name="Pipaliya S.V."/>
            <person name="Vacek V."/>
            <person name="Brzon O."/>
            <person name="Soukal P."/>
            <person name="Eme L."/>
            <person name="Dacks J.B."/>
            <person name="Karnkowska A."/>
            <person name="Elias M."/>
            <person name="Hampl V."/>
        </authorList>
    </citation>
    <scope>NUCLEOTIDE SEQUENCE [LARGE SCALE GENOMIC DNA]</scope>
    <source>
        <strain evidence="2">NAU3</strain>
        <tissue evidence="2">Gut</tissue>
    </source>
</reference>
<dbReference type="Proteomes" id="UP001281761">
    <property type="component" value="Unassembled WGS sequence"/>
</dbReference>
<gene>
    <name evidence="2" type="ORF">BLNAU_11470</name>
</gene>
<dbReference type="EMBL" id="JARBJD010000089">
    <property type="protein sequence ID" value="KAK2953606.1"/>
    <property type="molecule type" value="Genomic_DNA"/>
</dbReference>
<feature type="region of interest" description="Disordered" evidence="1">
    <location>
        <begin position="193"/>
        <end position="239"/>
    </location>
</feature>
<evidence type="ECO:0000313" key="3">
    <source>
        <dbReference type="Proteomes" id="UP001281761"/>
    </source>
</evidence>
<sequence length="272" mass="30058">MSETNSADLLIPPAPPPPTGIPKDILAAIAEGLKAEHPTLFLPPPPPLNLSTPPSYSSNKEAVSRRLSDPQRGFTIRVYLFQFFGRCPLLSFSQSILQCKSTLSVKNTEPLGQEEPSPIKVTQNVASLNKEGKQSSYPKEKIKATTPGFSGYSFSMGVRIRIGSHTSSPVLRLAQSKDEKALQRLRRQLARHSFTTTNPGSTVSLVGSHPLNSWYPNSRRRRPRRLIGSGETSGPNLKGFYSLRTDYNRHAGRYLQTDLRTGSKVPNPHETR</sequence>
<feature type="region of interest" description="Disordered" evidence="1">
    <location>
        <begin position="1"/>
        <end position="22"/>
    </location>
</feature>
<organism evidence="2 3">
    <name type="scientific">Blattamonas nauphoetae</name>
    <dbReference type="NCBI Taxonomy" id="2049346"/>
    <lineage>
        <taxon>Eukaryota</taxon>
        <taxon>Metamonada</taxon>
        <taxon>Preaxostyla</taxon>
        <taxon>Oxymonadida</taxon>
        <taxon>Blattamonas</taxon>
    </lineage>
</organism>
<protein>
    <submittedName>
        <fullName evidence="2">Uncharacterized protein</fullName>
    </submittedName>
</protein>